<dbReference type="AlphaFoldDB" id="A0AA39G5H7"/>
<name>A0AA39G5H7_MICHY</name>
<keyword evidence="4" id="KW-1185">Reference proteome</keyword>
<keyword evidence="2" id="KW-1133">Transmembrane helix</keyword>
<keyword evidence="2" id="KW-0812">Transmembrane</keyword>
<dbReference type="EMBL" id="JAQQBR010000001">
    <property type="protein sequence ID" value="KAK0181897.1"/>
    <property type="molecule type" value="Genomic_DNA"/>
</dbReference>
<sequence>MLCDNGGCEKCTINGFGVPKGNLRLDHNDFRLQLRHIKCKIAHLAREQMKKKTVGPNNHTTEYVYQPRNMTYSSTLEDMSHGTSNFDSKISDENSLAFDDQRSGLHSTLTNSNDSVHDVNPTSSIQKTANDTSLDSNQRQVIPKNLRSSPSYGNHVPGSRFFSYWITYISQYFNKRMRVLLVAVMIGILIWMALVYGAIIGASLCNSGQYPSFQFSTSRSRVSLSAAGLSYSDMFVNMENALINR</sequence>
<reference evidence="3" key="1">
    <citation type="journal article" date="2023" name="bioRxiv">
        <title>Scaffold-level genome assemblies of two parasitoid biocontrol wasps reveal the parthenogenesis mechanism and an associated novel virus.</title>
        <authorList>
            <person name="Inwood S."/>
            <person name="Skelly J."/>
            <person name="Guhlin J."/>
            <person name="Harrop T."/>
            <person name="Goldson S."/>
            <person name="Dearden P."/>
        </authorList>
    </citation>
    <scope>NUCLEOTIDE SEQUENCE</scope>
    <source>
        <strain evidence="3">Lincoln</strain>
        <tissue evidence="3">Whole body</tissue>
    </source>
</reference>
<feature type="transmembrane region" description="Helical" evidence="2">
    <location>
        <begin position="179"/>
        <end position="204"/>
    </location>
</feature>
<feature type="region of interest" description="Disordered" evidence="1">
    <location>
        <begin position="107"/>
        <end position="149"/>
    </location>
</feature>
<keyword evidence="2" id="KW-0472">Membrane</keyword>
<evidence type="ECO:0000313" key="3">
    <source>
        <dbReference type="EMBL" id="KAK0181897.1"/>
    </source>
</evidence>
<reference evidence="3" key="2">
    <citation type="submission" date="2023-03" db="EMBL/GenBank/DDBJ databases">
        <authorList>
            <person name="Inwood S.N."/>
            <person name="Skelly J.G."/>
            <person name="Guhlin J."/>
            <person name="Harrop T.W.R."/>
            <person name="Goldson S.G."/>
            <person name="Dearden P.K."/>
        </authorList>
    </citation>
    <scope>NUCLEOTIDE SEQUENCE</scope>
    <source>
        <strain evidence="3">Lincoln</strain>
        <tissue evidence="3">Whole body</tissue>
    </source>
</reference>
<dbReference type="Proteomes" id="UP001168972">
    <property type="component" value="Unassembled WGS sequence"/>
</dbReference>
<evidence type="ECO:0000313" key="4">
    <source>
        <dbReference type="Proteomes" id="UP001168972"/>
    </source>
</evidence>
<protein>
    <submittedName>
        <fullName evidence="3">Uncharacterized protein</fullName>
    </submittedName>
</protein>
<proteinExistence type="predicted"/>
<comment type="caution">
    <text evidence="3">The sequence shown here is derived from an EMBL/GenBank/DDBJ whole genome shotgun (WGS) entry which is preliminary data.</text>
</comment>
<gene>
    <name evidence="3" type="ORF">PV327_000081</name>
</gene>
<organism evidence="3 4">
    <name type="scientific">Microctonus hyperodae</name>
    <name type="common">Parasitoid wasp</name>
    <dbReference type="NCBI Taxonomy" id="165561"/>
    <lineage>
        <taxon>Eukaryota</taxon>
        <taxon>Metazoa</taxon>
        <taxon>Ecdysozoa</taxon>
        <taxon>Arthropoda</taxon>
        <taxon>Hexapoda</taxon>
        <taxon>Insecta</taxon>
        <taxon>Pterygota</taxon>
        <taxon>Neoptera</taxon>
        <taxon>Endopterygota</taxon>
        <taxon>Hymenoptera</taxon>
        <taxon>Apocrita</taxon>
        <taxon>Ichneumonoidea</taxon>
        <taxon>Braconidae</taxon>
        <taxon>Euphorinae</taxon>
        <taxon>Microctonus</taxon>
    </lineage>
</organism>
<accession>A0AA39G5H7</accession>
<evidence type="ECO:0000256" key="1">
    <source>
        <dbReference type="SAM" id="MobiDB-lite"/>
    </source>
</evidence>
<evidence type="ECO:0000256" key="2">
    <source>
        <dbReference type="SAM" id="Phobius"/>
    </source>
</evidence>